<protein>
    <submittedName>
        <fullName evidence="1">Uncharacterized protein</fullName>
    </submittedName>
</protein>
<gene>
    <name evidence="1" type="ORF">C5167_017472</name>
</gene>
<dbReference type="Gramene" id="RZC49045">
    <property type="protein sequence ID" value="RZC49045"/>
    <property type="gene ID" value="C5167_017472"/>
</dbReference>
<evidence type="ECO:0000313" key="1">
    <source>
        <dbReference type="EMBL" id="RZC49045.1"/>
    </source>
</evidence>
<keyword evidence="2" id="KW-1185">Reference proteome</keyword>
<evidence type="ECO:0000313" key="2">
    <source>
        <dbReference type="Proteomes" id="UP000316621"/>
    </source>
</evidence>
<proteinExistence type="predicted"/>
<name>A0A4Y7INL8_PAPSO</name>
<organism evidence="1 2">
    <name type="scientific">Papaver somniferum</name>
    <name type="common">Opium poppy</name>
    <dbReference type="NCBI Taxonomy" id="3469"/>
    <lineage>
        <taxon>Eukaryota</taxon>
        <taxon>Viridiplantae</taxon>
        <taxon>Streptophyta</taxon>
        <taxon>Embryophyta</taxon>
        <taxon>Tracheophyta</taxon>
        <taxon>Spermatophyta</taxon>
        <taxon>Magnoliopsida</taxon>
        <taxon>Ranunculales</taxon>
        <taxon>Papaveraceae</taxon>
        <taxon>Papaveroideae</taxon>
        <taxon>Papaver</taxon>
    </lineage>
</organism>
<dbReference type="EMBL" id="CM010716">
    <property type="protein sequence ID" value="RZC49045.1"/>
    <property type="molecule type" value="Genomic_DNA"/>
</dbReference>
<reference evidence="1 2" key="1">
    <citation type="journal article" date="2018" name="Science">
        <title>The opium poppy genome and morphinan production.</title>
        <authorList>
            <person name="Guo L."/>
            <person name="Winzer T."/>
            <person name="Yang X."/>
            <person name="Li Y."/>
            <person name="Ning Z."/>
            <person name="He Z."/>
            <person name="Teodor R."/>
            <person name="Lu Y."/>
            <person name="Bowser T.A."/>
            <person name="Graham I.A."/>
            <person name="Ye K."/>
        </authorList>
    </citation>
    <scope>NUCLEOTIDE SEQUENCE [LARGE SCALE GENOMIC DNA]</scope>
    <source>
        <strain evidence="2">cv. HN1</strain>
        <tissue evidence="1">Leaves</tissue>
    </source>
</reference>
<dbReference type="AlphaFoldDB" id="A0A4Y7INL8"/>
<dbReference type="Proteomes" id="UP000316621">
    <property type="component" value="Chromosome 2"/>
</dbReference>
<sequence length="157" mass="18430">MPIGIAHFLHFRQLLKFYYSILISWAFLTFQMLSGYDDVGVLLTDKTKDEVLRKFEEYRECDFLKLGQTPMEPMMICLYLPVQVQWTWPHLGCMLSLVFRLLKKKMFTYVLAPLCCWSASTGKVEYIHLDPPRCRKLGILAKQADVSDEDHVKGEDW</sequence>
<accession>A0A4Y7INL8</accession>